<accession>A0AAD4WPA5</accession>
<evidence type="ECO:0000256" key="1">
    <source>
        <dbReference type="SAM" id="MobiDB-lite"/>
    </source>
</evidence>
<feature type="region of interest" description="Disordered" evidence="1">
    <location>
        <begin position="30"/>
        <end position="86"/>
    </location>
</feature>
<organism evidence="2 3">
    <name type="scientific">Prunus dulcis</name>
    <name type="common">Almond</name>
    <name type="synonym">Amygdalus dulcis</name>
    <dbReference type="NCBI Taxonomy" id="3755"/>
    <lineage>
        <taxon>Eukaryota</taxon>
        <taxon>Viridiplantae</taxon>
        <taxon>Streptophyta</taxon>
        <taxon>Embryophyta</taxon>
        <taxon>Tracheophyta</taxon>
        <taxon>Spermatophyta</taxon>
        <taxon>Magnoliopsida</taxon>
        <taxon>eudicotyledons</taxon>
        <taxon>Gunneridae</taxon>
        <taxon>Pentapetalae</taxon>
        <taxon>rosids</taxon>
        <taxon>fabids</taxon>
        <taxon>Rosales</taxon>
        <taxon>Rosaceae</taxon>
        <taxon>Amygdaloideae</taxon>
        <taxon>Amygdaleae</taxon>
        <taxon>Prunus</taxon>
    </lineage>
</organism>
<dbReference type="EMBL" id="JAJFAZ020000002">
    <property type="protein sequence ID" value="KAI5345856.1"/>
    <property type="molecule type" value="Genomic_DNA"/>
</dbReference>
<name>A0AAD4WPA5_PRUDU</name>
<evidence type="ECO:0008006" key="4">
    <source>
        <dbReference type="Google" id="ProtNLM"/>
    </source>
</evidence>
<sequence>MRLTPLEAPLNKSTSYKSKYSAWVWPGQQAKISPSRAPAQPKQPGQAAGSTSPGRPKGENRLGSSPSSVDVSADITTNENKQMTSSVEIGGSWSTQEDIALCESWVNVSHDPIMGNEMKFHHMWSKIH</sequence>
<keyword evidence="3" id="KW-1185">Reference proteome</keyword>
<proteinExistence type="predicted"/>
<gene>
    <name evidence="2" type="ORF">L3X38_013733</name>
</gene>
<evidence type="ECO:0000313" key="2">
    <source>
        <dbReference type="EMBL" id="KAI5345856.1"/>
    </source>
</evidence>
<feature type="compositionally biased region" description="Low complexity" evidence="1">
    <location>
        <begin position="37"/>
        <end position="49"/>
    </location>
</feature>
<evidence type="ECO:0000313" key="3">
    <source>
        <dbReference type="Proteomes" id="UP001054821"/>
    </source>
</evidence>
<reference evidence="2 3" key="1">
    <citation type="journal article" date="2022" name="G3 (Bethesda)">
        <title>Whole-genome sequence and methylome profiling of the almond [Prunus dulcis (Mill.) D.A. Webb] cultivar 'Nonpareil'.</title>
        <authorList>
            <person name="D'Amico-Willman K.M."/>
            <person name="Ouma W.Z."/>
            <person name="Meulia T."/>
            <person name="Sideli G.M."/>
            <person name="Gradziel T.M."/>
            <person name="Fresnedo-Ramirez J."/>
        </authorList>
    </citation>
    <scope>NUCLEOTIDE SEQUENCE [LARGE SCALE GENOMIC DNA]</scope>
    <source>
        <strain evidence="2">Clone GOH B32 T37-40</strain>
    </source>
</reference>
<feature type="compositionally biased region" description="Polar residues" evidence="1">
    <location>
        <begin position="62"/>
        <end position="86"/>
    </location>
</feature>
<protein>
    <recommendedName>
        <fullName evidence="4">No apical meristem-associated C-terminal domain-containing protein</fullName>
    </recommendedName>
</protein>
<dbReference type="AlphaFoldDB" id="A0AAD4WPA5"/>
<dbReference type="Proteomes" id="UP001054821">
    <property type="component" value="Chromosome 2"/>
</dbReference>
<comment type="caution">
    <text evidence="2">The sequence shown here is derived from an EMBL/GenBank/DDBJ whole genome shotgun (WGS) entry which is preliminary data.</text>
</comment>